<protein>
    <submittedName>
        <fullName evidence="3">DUF2076 domain-containing protein</fullName>
    </submittedName>
</protein>
<dbReference type="EMBL" id="VWXX01000019">
    <property type="protein sequence ID" value="KAA6184474.1"/>
    <property type="molecule type" value="Genomic_DNA"/>
</dbReference>
<feature type="compositionally biased region" description="Low complexity" evidence="2">
    <location>
        <begin position="113"/>
        <end position="126"/>
    </location>
</feature>
<comment type="caution">
    <text evidence="3">The sequence shown here is derived from an EMBL/GenBank/DDBJ whole genome shotgun (WGS) entry which is preliminary data.</text>
</comment>
<dbReference type="RefSeq" id="WP_150093699.1">
    <property type="nucleotide sequence ID" value="NZ_VWXX01000019.1"/>
</dbReference>
<dbReference type="InterPro" id="IPR018648">
    <property type="entry name" value="DUF2076"/>
</dbReference>
<feature type="region of interest" description="Disordered" evidence="2">
    <location>
        <begin position="95"/>
        <end position="127"/>
    </location>
</feature>
<evidence type="ECO:0000256" key="2">
    <source>
        <dbReference type="SAM" id="MobiDB-lite"/>
    </source>
</evidence>
<feature type="region of interest" description="Disordered" evidence="2">
    <location>
        <begin position="168"/>
        <end position="209"/>
    </location>
</feature>
<keyword evidence="1" id="KW-0175">Coiled coil</keyword>
<name>A0A5M8FJ09_9GAMM</name>
<dbReference type="AlphaFoldDB" id="A0A5M8FJ09"/>
<organism evidence="3 4">
    <name type="scientific">Thiohalocapsa marina</name>
    <dbReference type="NCBI Taxonomy" id="424902"/>
    <lineage>
        <taxon>Bacteria</taxon>
        <taxon>Pseudomonadati</taxon>
        <taxon>Pseudomonadota</taxon>
        <taxon>Gammaproteobacteria</taxon>
        <taxon>Chromatiales</taxon>
        <taxon>Chromatiaceae</taxon>
        <taxon>Thiohalocapsa</taxon>
    </lineage>
</organism>
<keyword evidence="4" id="KW-1185">Reference proteome</keyword>
<gene>
    <name evidence="3" type="ORF">F2Q65_12220</name>
</gene>
<evidence type="ECO:0000313" key="4">
    <source>
        <dbReference type="Proteomes" id="UP000322981"/>
    </source>
</evidence>
<evidence type="ECO:0000313" key="3">
    <source>
        <dbReference type="EMBL" id="KAA6184474.1"/>
    </source>
</evidence>
<feature type="compositionally biased region" description="Low complexity" evidence="2">
    <location>
        <begin position="168"/>
        <end position="180"/>
    </location>
</feature>
<accession>A0A5M8FJ09</accession>
<feature type="coiled-coil region" evidence="1">
    <location>
        <begin position="52"/>
        <end position="79"/>
    </location>
</feature>
<dbReference type="Pfam" id="PF09849">
    <property type="entry name" value="DUF2076"/>
    <property type="match status" value="1"/>
</dbReference>
<proteinExistence type="predicted"/>
<evidence type="ECO:0000256" key="1">
    <source>
        <dbReference type="SAM" id="Coils"/>
    </source>
</evidence>
<reference evidence="3 4" key="1">
    <citation type="submission" date="2019-09" db="EMBL/GenBank/DDBJ databases">
        <title>Whole-genome sequence of the purple sulfur bacterium Thiohalocapsa marina DSM 19078.</title>
        <authorList>
            <person name="Kyndt J.A."/>
            <person name="Meyer T.E."/>
        </authorList>
    </citation>
    <scope>NUCLEOTIDE SEQUENCE [LARGE SCALE GENOMIC DNA]</scope>
    <source>
        <strain evidence="3 4">DSM 19078</strain>
    </source>
</reference>
<sequence length="209" mass="21016">MNAQDQTAIEGLFDRLRQAEAQTGPRDAQAEALIGTLVRQQPAAPYLMAQAVIVQEHALQQLQQRVESLEQELASRPQAAGGFLGGLFGAGATQQGAQTQAAGTGRSGGWSSAQQPTAAQAAPALQRGQGGSGFLSGAMQTAMGVAGGVLLGNAIAGLFSDPAEAAPGADAGLAEDPGLDSADLDAGMAATPEDEGGGFFDMFGGDEEF</sequence>
<dbReference type="OrthoDB" id="122910at2"/>
<dbReference type="Proteomes" id="UP000322981">
    <property type="component" value="Unassembled WGS sequence"/>
</dbReference>
<feature type="compositionally biased region" description="Low complexity" evidence="2">
    <location>
        <begin position="95"/>
        <end position="104"/>
    </location>
</feature>